<dbReference type="InterPro" id="IPR004843">
    <property type="entry name" value="Calcineurin-like_PHP"/>
</dbReference>
<dbReference type="PANTHER" id="PTHR11575:SF6">
    <property type="entry name" value="2',3'-CYCLIC-NUCLEOTIDE 2'-PHOSPHODIESTERASE_3'-NUCLEOTIDASE"/>
    <property type="match status" value="1"/>
</dbReference>
<evidence type="ECO:0000259" key="13">
    <source>
        <dbReference type="Pfam" id="PF02872"/>
    </source>
</evidence>
<comment type="catalytic activity">
    <reaction evidence="1">
        <text>a ribonucleoside 3'-phosphate + H2O = a ribonucleoside + phosphate</text>
        <dbReference type="Rhea" id="RHEA:10144"/>
        <dbReference type="ChEBI" id="CHEBI:13197"/>
        <dbReference type="ChEBI" id="CHEBI:15377"/>
        <dbReference type="ChEBI" id="CHEBI:18254"/>
        <dbReference type="ChEBI" id="CHEBI:43474"/>
        <dbReference type="EC" id="3.1.3.6"/>
    </reaction>
</comment>
<dbReference type="Gene3D" id="3.60.21.10">
    <property type="match status" value="1"/>
</dbReference>
<dbReference type="Pfam" id="PF02872">
    <property type="entry name" value="5_nucleotid_C"/>
    <property type="match status" value="1"/>
</dbReference>
<evidence type="ECO:0000256" key="2">
    <source>
        <dbReference type="ARBA" id="ARBA00001730"/>
    </source>
</evidence>
<dbReference type="GO" id="GO:0008254">
    <property type="term" value="F:3'-nucleotidase activity"/>
    <property type="evidence" value="ECO:0007669"/>
    <property type="project" value="UniProtKB-EC"/>
</dbReference>
<evidence type="ECO:0000313" key="14">
    <source>
        <dbReference type="EMBL" id="OPA79427.1"/>
    </source>
</evidence>
<accession>A0A1T2XHQ5</accession>
<dbReference type="PROSITE" id="PS00785">
    <property type="entry name" value="5_NUCLEOTIDASE_1"/>
    <property type="match status" value="1"/>
</dbReference>
<dbReference type="InterPro" id="IPR036907">
    <property type="entry name" value="5'-Nucleotdase_C_sf"/>
</dbReference>
<name>A0A1T2XHQ5_9BACL</name>
<dbReference type="EMBL" id="MSZX01000003">
    <property type="protein sequence ID" value="OPA79427.1"/>
    <property type="molecule type" value="Genomic_DNA"/>
</dbReference>
<organism evidence="14 15">
    <name type="scientific">Paenibacillus selenitireducens</name>
    <dbReference type="NCBI Taxonomy" id="1324314"/>
    <lineage>
        <taxon>Bacteria</taxon>
        <taxon>Bacillati</taxon>
        <taxon>Bacillota</taxon>
        <taxon>Bacilli</taxon>
        <taxon>Bacillales</taxon>
        <taxon>Paenibacillaceae</taxon>
        <taxon>Paenibacillus</taxon>
    </lineage>
</organism>
<dbReference type="Proteomes" id="UP000190188">
    <property type="component" value="Unassembled WGS sequence"/>
</dbReference>
<protein>
    <submittedName>
        <fullName evidence="14">2',3'-cyclic-nucleotide 2'-phosphodiesterase</fullName>
    </submittedName>
</protein>
<evidence type="ECO:0000256" key="4">
    <source>
        <dbReference type="ARBA" id="ARBA00004196"/>
    </source>
</evidence>
<evidence type="ECO:0000256" key="11">
    <source>
        <dbReference type="RuleBase" id="RU362119"/>
    </source>
</evidence>
<dbReference type="Gene3D" id="3.90.780.10">
    <property type="entry name" value="5'-Nucleotidase, C-terminal domain"/>
    <property type="match status" value="1"/>
</dbReference>
<dbReference type="GO" id="GO:0008663">
    <property type="term" value="F:2',3'-cyclic-nucleotide 2'-phosphodiesterase activity"/>
    <property type="evidence" value="ECO:0007669"/>
    <property type="project" value="UniProtKB-EC"/>
</dbReference>
<comment type="similarity">
    <text evidence="5 11">Belongs to the 5'-nucleotidase family.</text>
</comment>
<evidence type="ECO:0000256" key="7">
    <source>
        <dbReference type="ARBA" id="ARBA00022729"/>
    </source>
</evidence>
<dbReference type="InterPro" id="IPR006146">
    <property type="entry name" value="5'-Nucleotdase_CS"/>
</dbReference>
<sequence>MEGTMNDQRPRLQLRILETTDIHANVMDYDYYKDAPAADLGLVRTASLVKQARDEVPNTLLVDNGDLIQGTPLGTYVAKIDPLMKLEDAVHPVYLAMNEMDYDIATFGNHEFNYGLEFLDRMIRGARFPYVNANIYVDESQDHREFGKNKYTPYTILNKTCRDTNGDMHELRIGVIGLVTPQIMEWDQAHLQGQVVTRDMTDTAMEFIPQMKKEGADIIIALAHTGFDSSDDGRQGAENAVLSLSKVPGIDAITFSHTHKVFPAVDFSRLDPKFKDKQGQPLPEVDDVKGKIHGVAAVQAGYGGGHLGGIDLFLVQHEGQWSVEDSQSWNRAVYDVEQRKALVDADAGIMARVQQAHEATVKYANGPIGMTSAPIFSYFALVQDDPSIQIVTNAQTWYTEKYIANSLPQYQELPILSVGSPFKAGRNGPSEYTDVEAGPIAIKSASDLYLYDNLLKAVKVKGEIVKEWLEMSAGIYHTIDPSRKEEQPLLNPLFSVYNFDVIDGITYQIDITQPPKYSPEGELLNKDASRILNLRYQGEPLNPDQEFIVVMNNYRAFGGGQFPRIQEAELVLDSADENRQILMDYIIEQGQINPRADHNWSLAPIPGNQAIVTFTTSPEAVKYLEAFPHIQFTGKLDAKGFGIFSLNL</sequence>
<dbReference type="AlphaFoldDB" id="A0A1T2XHQ5"/>
<dbReference type="InterPro" id="IPR008334">
    <property type="entry name" value="5'-Nucleotdase_C"/>
</dbReference>
<dbReference type="GO" id="GO:0030288">
    <property type="term" value="C:outer membrane-bounded periplasmic space"/>
    <property type="evidence" value="ECO:0007669"/>
    <property type="project" value="TreeGrafter"/>
</dbReference>
<dbReference type="Pfam" id="PF00149">
    <property type="entry name" value="Metallophos"/>
    <property type="match status" value="1"/>
</dbReference>
<keyword evidence="8 11" id="KW-0547">Nucleotide-binding</keyword>
<proteinExistence type="inferred from homology"/>
<comment type="cofactor">
    <cofactor evidence="3">
        <name>a divalent metal cation</name>
        <dbReference type="ChEBI" id="CHEBI:60240"/>
    </cofactor>
</comment>
<keyword evidence="10" id="KW-0511">Multifunctional enzyme</keyword>
<dbReference type="SUPFAM" id="SSF55816">
    <property type="entry name" value="5'-nucleotidase (syn. UDP-sugar hydrolase), C-terminal domain"/>
    <property type="match status" value="1"/>
</dbReference>
<keyword evidence="9 11" id="KW-0378">Hydrolase</keyword>
<evidence type="ECO:0000256" key="1">
    <source>
        <dbReference type="ARBA" id="ARBA00000527"/>
    </source>
</evidence>
<dbReference type="SUPFAM" id="SSF56300">
    <property type="entry name" value="Metallo-dependent phosphatases"/>
    <property type="match status" value="1"/>
</dbReference>
<feature type="domain" description="5'-Nucleotidase C-terminal" evidence="13">
    <location>
        <begin position="383"/>
        <end position="564"/>
    </location>
</feature>
<keyword evidence="15" id="KW-1185">Reference proteome</keyword>
<dbReference type="GO" id="GO:0009166">
    <property type="term" value="P:nucleotide catabolic process"/>
    <property type="evidence" value="ECO:0007669"/>
    <property type="project" value="InterPro"/>
</dbReference>
<feature type="domain" description="Calcineurin-like phosphoesterase" evidence="12">
    <location>
        <begin position="14"/>
        <end position="260"/>
    </location>
</feature>
<dbReference type="NCBIfam" id="NF006938">
    <property type="entry name" value="PRK09420.1"/>
    <property type="match status" value="1"/>
</dbReference>
<evidence type="ECO:0000256" key="10">
    <source>
        <dbReference type="ARBA" id="ARBA00023268"/>
    </source>
</evidence>
<comment type="subcellular location">
    <subcellularLocation>
        <location evidence="4">Cell envelope</location>
    </subcellularLocation>
</comment>
<dbReference type="STRING" id="1324314.BVG16_10160"/>
<dbReference type="GO" id="GO:0046872">
    <property type="term" value="F:metal ion binding"/>
    <property type="evidence" value="ECO:0007669"/>
    <property type="project" value="UniProtKB-KW"/>
</dbReference>
<comment type="caution">
    <text evidence="14">The sequence shown here is derived from an EMBL/GenBank/DDBJ whole genome shotgun (WGS) entry which is preliminary data.</text>
</comment>
<dbReference type="GO" id="GO:0000166">
    <property type="term" value="F:nucleotide binding"/>
    <property type="evidence" value="ECO:0007669"/>
    <property type="project" value="UniProtKB-KW"/>
</dbReference>
<evidence type="ECO:0000259" key="12">
    <source>
        <dbReference type="Pfam" id="PF00149"/>
    </source>
</evidence>
<evidence type="ECO:0000256" key="8">
    <source>
        <dbReference type="ARBA" id="ARBA00022741"/>
    </source>
</evidence>
<comment type="catalytic activity">
    <reaction evidence="2">
        <text>a nucleoside 2',3'-cyclic phosphate + H2O = a nucleoside 3'-phosphate + H(+)</text>
        <dbReference type="Rhea" id="RHEA:19621"/>
        <dbReference type="ChEBI" id="CHEBI:15377"/>
        <dbReference type="ChEBI" id="CHEBI:15378"/>
        <dbReference type="ChEBI" id="CHEBI:66949"/>
        <dbReference type="ChEBI" id="CHEBI:66954"/>
        <dbReference type="EC" id="3.1.4.16"/>
    </reaction>
</comment>
<dbReference type="InterPro" id="IPR029052">
    <property type="entry name" value="Metallo-depent_PP-like"/>
</dbReference>
<evidence type="ECO:0000256" key="3">
    <source>
        <dbReference type="ARBA" id="ARBA00001968"/>
    </source>
</evidence>
<evidence type="ECO:0000313" key="15">
    <source>
        <dbReference type="Proteomes" id="UP000190188"/>
    </source>
</evidence>
<evidence type="ECO:0000256" key="5">
    <source>
        <dbReference type="ARBA" id="ARBA00006654"/>
    </source>
</evidence>
<evidence type="ECO:0000256" key="6">
    <source>
        <dbReference type="ARBA" id="ARBA00022723"/>
    </source>
</evidence>
<reference evidence="14 15" key="1">
    <citation type="submission" date="2017-01" db="EMBL/GenBank/DDBJ databases">
        <title>Genome analysis of Paenibacillus selenitrireducens ES3-24.</title>
        <authorList>
            <person name="Xu D."/>
            <person name="Yao R."/>
            <person name="Zheng S."/>
        </authorList>
    </citation>
    <scope>NUCLEOTIDE SEQUENCE [LARGE SCALE GENOMIC DNA]</scope>
    <source>
        <strain evidence="14 15">ES3-24</strain>
    </source>
</reference>
<dbReference type="PANTHER" id="PTHR11575">
    <property type="entry name" value="5'-NUCLEOTIDASE-RELATED"/>
    <property type="match status" value="1"/>
</dbReference>
<dbReference type="InterPro" id="IPR041827">
    <property type="entry name" value="CpdB_N"/>
</dbReference>
<keyword evidence="6" id="KW-0479">Metal-binding</keyword>
<dbReference type="CDD" id="cd07410">
    <property type="entry name" value="MPP_CpdB_N"/>
    <property type="match status" value="1"/>
</dbReference>
<dbReference type="PRINTS" id="PR01607">
    <property type="entry name" value="APYRASEFAMLY"/>
</dbReference>
<gene>
    <name evidence="14" type="ORF">BVG16_10160</name>
</gene>
<keyword evidence="7" id="KW-0732">Signal</keyword>
<dbReference type="InterPro" id="IPR006179">
    <property type="entry name" value="5_nucleotidase/apyrase"/>
</dbReference>
<evidence type="ECO:0000256" key="9">
    <source>
        <dbReference type="ARBA" id="ARBA00022801"/>
    </source>
</evidence>